<evidence type="ECO:0000259" key="11">
    <source>
        <dbReference type="Pfam" id="PF01478"/>
    </source>
</evidence>
<dbReference type="PANTHER" id="PTHR30487">
    <property type="entry name" value="TYPE 4 PREPILIN-LIKE PROTEINS LEADER PEPTIDE-PROCESSING ENZYME"/>
    <property type="match status" value="1"/>
</dbReference>
<evidence type="ECO:0000256" key="2">
    <source>
        <dbReference type="ARBA" id="ARBA00005801"/>
    </source>
</evidence>
<feature type="domain" description="Prepilin peptidase A24 N-terminal" evidence="12">
    <location>
        <begin position="14"/>
        <end position="122"/>
    </location>
</feature>
<evidence type="ECO:0000259" key="12">
    <source>
        <dbReference type="Pfam" id="PF06750"/>
    </source>
</evidence>
<dbReference type="InterPro" id="IPR010627">
    <property type="entry name" value="Prepilin_pept_A24_N"/>
</dbReference>
<dbReference type="Pfam" id="PF01478">
    <property type="entry name" value="Peptidase_A24"/>
    <property type="match status" value="1"/>
</dbReference>
<keyword evidence="4" id="KW-0997">Cell inner membrane</keyword>
<dbReference type="GO" id="GO:0005886">
    <property type="term" value="C:plasma membrane"/>
    <property type="evidence" value="ECO:0007669"/>
    <property type="project" value="UniProtKB-SubCell"/>
</dbReference>
<evidence type="ECO:0000256" key="9">
    <source>
        <dbReference type="RuleBase" id="RU003794"/>
    </source>
</evidence>
<keyword evidence="5 9" id="KW-0812">Transmembrane</keyword>
<dbReference type="AlphaFoldDB" id="A0AAE6YJP3"/>
<comment type="catalytic activity">
    <reaction evidence="9">
        <text>Typically cleaves a -Gly-|-Phe- bond to release an N-terminal, basic peptide of 5-8 residues from type IV prepilin, and then N-methylates the new N-terminal amino group, the methyl donor being S-adenosyl-L-methionine.</text>
        <dbReference type="EC" id="3.4.23.43"/>
    </reaction>
</comment>
<keyword evidence="9" id="KW-0511">Multifunctional enzyme</keyword>
<keyword evidence="9" id="KW-0808">Transferase</keyword>
<evidence type="ECO:0000256" key="8">
    <source>
        <dbReference type="RuleBase" id="RU003793"/>
    </source>
</evidence>
<sequence length="289" mass="32940">MFDIGLVVLFFAFLFGAAIGSFLNVLAFRLPEMIKQQDEKTAKEILNIIDNEAVDIDVKQQENILRPSKCPKCSNKLKYRHNIPILGWFLLKGKCYFCKVKISIQYPLVELVSAISFCTITYLYGVSWQAFALILLLCFFIPLFIIDLKHYILPDELTLPLIWIGLIINSYGIFTSLNSAVWGAVMGYLSLWSIYWIYKIFTAKEGFGYGDFKLLAAIGAWFGYQMLIYTIFASCIIGLIIAGLINLFGRRTNVIAFGPSIILASIFYLATKDNLYIWYNHVMLIQSSL</sequence>
<feature type="transmembrane region" description="Helical" evidence="10">
    <location>
        <begin position="130"/>
        <end position="148"/>
    </location>
</feature>
<reference evidence="13 14" key="1">
    <citation type="submission" date="2019-03" db="EMBL/GenBank/DDBJ databases">
        <title>Complete Genome Sequence of Allofrancisella inopinata Strain SYSU YG23 Isolated from Water-Cooling Systems in China.</title>
        <authorList>
            <person name="Ohrman C."/>
            <person name="Uneklint I."/>
            <person name="Sjodin A."/>
        </authorList>
    </citation>
    <scope>NUCLEOTIDE SEQUENCE [LARGE SCALE GENOMIC DNA]</scope>
    <source>
        <strain evidence="13 14">SYSU YG23</strain>
    </source>
</reference>
<dbReference type="PRINTS" id="PR00864">
    <property type="entry name" value="PREPILNPTASE"/>
</dbReference>
<proteinExistence type="inferred from homology"/>
<feature type="domain" description="Prepilin type IV endopeptidase peptidase" evidence="11">
    <location>
        <begin position="134"/>
        <end position="242"/>
    </location>
</feature>
<protein>
    <recommendedName>
        <fullName evidence="9">Prepilin leader peptidase/N-methyltransferase</fullName>
        <ecNumber evidence="9">2.1.1.-</ecNumber>
        <ecNumber evidence="9">3.4.23.43</ecNumber>
    </recommendedName>
</protein>
<evidence type="ECO:0000256" key="1">
    <source>
        <dbReference type="ARBA" id="ARBA00004429"/>
    </source>
</evidence>
<evidence type="ECO:0000313" key="13">
    <source>
        <dbReference type="EMBL" id="QIV95982.1"/>
    </source>
</evidence>
<keyword evidence="7 10" id="KW-0472">Membrane</keyword>
<dbReference type="InterPro" id="IPR014032">
    <property type="entry name" value="Peptidase_A24A_bac"/>
</dbReference>
<comment type="similarity">
    <text evidence="2 8">Belongs to the peptidase A24 family.</text>
</comment>
<keyword evidence="6 10" id="KW-1133">Transmembrane helix</keyword>
<organism evidence="13 14">
    <name type="scientific">Allofrancisella inopinata</name>
    <dbReference type="NCBI Taxonomy" id="1085647"/>
    <lineage>
        <taxon>Bacteria</taxon>
        <taxon>Pseudomonadati</taxon>
        <taxon>Pseudomonadota</taxon>
        <taxon>Gammaproteobacteria</taxon>
        <taxon>Thiotrichales</taxon>
        <taxon>Francisellaceae</taxon>
        <taxon>Allofrancisella</taxon>
    </lineage>
</organism>
<evidence type="ECO:0000256" key="6">
    <source>
        <dbReference type="ARBA" id="ARBA00022989"/>
    </source>
</evidence>
<evidence type="ECO:0000256" key="10">
    <source>
        <dbReference type="SAM" id="Phobius"/>
    </source>
</evidence>
<evidence type="ECO:0000256" key="3">
    <source>
        <dbReference type="ARBA" id="ARBA00022475"/>
    </source>
</evidence>
<dbReference type="GO" id="GO:0004190">
    <property type="term" value="F:aspartic-type endopeptidase activity"/>
    <property type="evidence" value="ECO:0007669"/>
    <property type="project" value="UniProtKB-EC"/>
</dbReference>
<comment type="function">
    <text evidence="9">Plays an essential role in type IV pili and type II pseudopili formation by proteolytically removing the leader sequence from substrate proteins and subsequently monomethylating the alpha-amino group of the newly exposed N-terminal phenylalanine.</text>
</comment>
<dbReference type="InterPro" id="IPR000045">
    <property type="entry name" value="Prepilin_IV_endopep_pep"/>
</dbReference>
<keyword evidence="9" id="KW-0645">Protease</keyword>
<comment type="subcellular location">
    <subcellularLocation>
        <location evidence="1">Cell inner membrane</location>
        <topology evidence="1">Multi-pass membrane protein</topology>
    </subcellularLocation>
    <subcellularLocation>
        <location evidence="9">Cell membrane</location>
        <topology evidence="9">Multi-pass membrane protein</topology>
    </subcellularLocation>
</comment>
<keyword evidence="9" id="KW-0378">Hydrolase</keyword>
<feature type="transmembrane region" description="Helical" evidence="10">
    <location>
        <begin position="157"/>
        <end position="174"/>
    </location>
</feature>
<keyword evidence="14" id="KW-1185">Reference proteome</keyword>
<dbReference type="RefSeq" id="WP_133940695.1">
    <property type="nucleotide sequence ID" value="NZ_CP038241.1"/>
</dbReference>
<dbReference type="EC" id="2.1.1.-" evidence="9"/>
<dbReference type="EMBL" id="CP038241">
    <property type="protein sequence ID" value="QIV95982.1"/>
    <property type="molecule type" value="Genomic_DNA"/>
</dbReference>
<accession>A0AAE6YJP3</accession>
<evidence type="ECO:0000256" key="7">
    <source>
        <dbReference type="ARBA" id="ARBA00023136"/>
    </source>
</evidence>
<evidence type="ECO:0000256" key="5">
    <source>
        <dbReference type="ARBA" id="ARBA00022692"/>
    </source>
</evidence>
<evidence type="ECO:0000256" key="4">
    <source>
        <dbReference type="ARBA" id="ARBA00022519"/>
    </source>
</evidence>
<dbReference type="GO" id="GO:0008168">
    <property type="term" value="F:methyltransferase activity"/>
    <property type="evidence" value="ECO:0007669"/>
    <property type="project" value="UniProtKB-KW"/>
</dbReference>
<keyword evidence="9" id="KW-0489">Methyltransferase</keyword>
<dbReference type="KEGG" id="aii:E4K63_03710"/>
<name>A0AAE6YJP3_9GAMM</name>
<dbReference type="Gene3D" id="1.20.120.1220">
    <property type="match status" value="1"/>
</dbReference>
<dbReference type="PANTHER" id="PTHR30487:SF0">
    <property type="entry name" value="PREPILIN LEADER PEPTIDASE_N-METHYLTRANSFERASE-RELATED"/>
    <property type="match status" value="1"/>
</dbReference>
<dbReference type="Proteomes" id="UP000502004">
    <property type="component" value="Chromosome"/>
</dbReference>
<dbReference type="InterPro" id="IPR050882">
    <property type="entry name" value="Prepilin_peptidase/N-MTase"/>
</dbReference>
<dbReference type="GO" id="GO:0032259">
    <property type="term" value="P:methylation"/>
    <property type="evidence" value="ECO:0007669"/>
    <property type="project" value="UniProtKB-KW"/>
</dbReference>
<gene>
    <name evidence="13" type="ORF">E4K63_03710</name>
</gene>
<dbReference type="GO" id="GO:0006465">
    <property type="term" value="P:signal peptide processing"/>
    <property type="evidence" value="ECO:0007669"/>
    <property type="project" value="TreeGrafter"/>
</dbReference>
<feature type="transmembrane region" description="Helical" evidence="10">
    <location>
        <begin position="6"/>
        <end position="27"/>
    </location>
</feature>
<evidence type="ECO:0000313" key="14">
    <source>
        <dbReference type="Proteomes" id="UP000502004"/>
    </source>
</evidence>
<feature type="transmembrane region" description="Helical" evidence="10">
    <location>
        <begin position="254"/>
        <end position="271"/>
    </location>
</feature>
<feature type="transmembrane region" description="Helical" evidence="10">
    <location>
        <begin position="227"/>
        <end position="248"/>
    </location>
</feature>
<dbReference type="EC" id="3.4.23.43" evidence="9"/>
<dbReference type="Pfam" id="PF06750">
    <property type="entry name" value="A24_N_bact"/>
    <property type="match status" value="1"/>
</dbReference>
<keyword evidence="3" id="KW-1003">Cell membrane</keyword>